<keyword evidence="1" id="KW-0812">Transmembrane</keyword>
<evidence type="ECO:0000313" key="2">
    <source>
        <dbReference type="EMBL" id="DAG02414.1"/>
    </source>
</evidence>
<keyword evidence="1" id="KW-1133">Transmembrane helix</keyword>
<reference evidence="2" key="1">
    <citation type="journal article" date="2021" name="Proc. Natl. Acad. Sci. U.S.A.">
        <title>A Catalog of Tens of Thousands of Viruses from Human Metagenomes Reveals Hidden Associations with Chronic Diseases.</title>
        <authorList>
            <person name="Tisza M.J."/>
            <person name="Buck C.B."/>
        </authorList>
    </citation>
    <scope>NUCLEOTIDE SEQUENCE</scope>
    <source>
        <strain evidence="2">CtXt06</strain>
    </source>
</reference>
<sequence length="43" mass="5130">MLQVLLFLVMMYLMIFTLICRLTRQLCLSSPVFMSKFDFCVFS</sequence>
<evidence type="ECO:0000256" key="1">
    <source>
        <dbReference type="SAM" id="Phobius"/>
    </source>
</evidence>
<organism evidence="2">
    <name type="scientific">CrAss-like virus sp. ctXt06</name>
    <dbReference type="NCBI Taxonomy" id="2825837"/>
    <lineage>
        <taxon>Viruses</taxon>
        <taxon>Duplodnaviria</taxon>
        <taxon>Heunggongvirae</taxon>
        <taxon>Uroviricota</taxon>
        <taxon>Caudoviricetes</taxon>
        <taxon>Crassvirales</taxon>
    </lineage>
</organism>
<feature type="transmembrane region" description="Helical" evidence="1">
    <location>
        <begin position="6"/>
        <end position="24"/>
    </location>
</feature>
<proteinExistence type="predicted"/>
<protein>
    <submittedName>
        <fullName evidence="2">Uncharacterized protein</fullName>
    </submittedName>
</protein>
<dbReference type="EMBL" id="BK016209">
    <property type="protein sequence ID" value="DAG02414.1"/>
    <property type="molecule type" value="Genomic_DNA"/>
</dbReference>
<accession>A0A8S5V6T7</accession>
<keyword evidence="1" id="KW-0472">Membrane</keyword>
<name>A0A8S5V6T7_9CAUD</name>